<dbReference type="Pfam" id="PF01522">
    <property type="entry name" value="Polysacc_deac_1"/>
    <property type="match status" value="1"/>
</dbReference>
<dbReference type="RefSeq" id="XP_013289347.1">
    <property type="nucleotide sequence ID" value="XM_013433893.1"/>
</dbReference>
<dbReference type="PANTHER" id="PTHR47561">
    <property type="entry name" value="POLYSACCHARIDE DEACETYLASE FAMILY PROTEIN (AFU_ORTHOLOGUE AFUA_6G05030)"/>
    <property type="match status" value="1"/>
</dbReference>
<dbReference type="EMBL" id="KN846969">
    <property type="protein sequence ID" value="KIW85539.1"/>
    <property type="molecule type" value="Genomic_DNA"/>
</dbReference>
<accession>A0A0D2HM77</accession>
<dbReference type="InterPro" id="IPR002509">
    <property type="entry name" value="NODB_dom"/>
</dbReference>
<dbReference type="InterPro" id="IPR011330">
    <property type="entry name" value="Glyco_hydro/deAcase_b/a-brl"/>
</dbReference>
<dbReference type="VEuPathDB" id="FungiDB:Z517_00931"/>
<dbReference type="OrthoDB" id="2125469at2759"/>
<dbReference type="AlphaFoldDB" id="A0A0D2HM77"/>
<reference evidence="2 3" key="1">
    <citation type="submission" date="2015-01" db="EMBL/GenBank/DDBJ databases">
        <title>The Genome Sequence of Fonsecaea pedrosoi CBS 271.37.</title>
        <authorList>
            <consortium name="The Broad Institute Genomics Platform"/>
            <person name="Cuomo C."/>
            <person name="de Hoog S."/>
            <person name="Gorbushina A."/>
            <person name="Stielow B."/>
            <person name="Teixiera M."/>
            <person name="Abouelleil A."/>
            <person name="Chapman S.B."/>
            <person name="Priest M."/>
            <person name="Young S.K."/>
            <person name="Wortman J."/>
            <person name="Nusbaum C."/>
            <person name="Birren B."/>
        </authorList>
    </citation>
    <scope>NUCLEOTIDE SEQUENCE [LARGE SCALE GENOMIC DNA]</scope>
    <source>
        <strain evidence="2 3">CBS 271.37</strain>
    </source>
</reference>
<feature type="domain" description="NodB homology" evidence="1">
    <location>
        <begin position="29"/>
        <end position="319"/>
    </location>
</feature>
<dbReference type="SUPFAM" id="SSF88713">
    <property type="entry name" value="Glycoside hydrolase/deacetylase"/>
    <property type="match status" value="1"/>
</dbReference>
<dbReference type="GO" id="GO:0016810">
    <property type="term" value="F:hydrolase activity, acting on carbon-nitrogen (but not peptide) bonds"/>
    <property type="evidence" value="ECO:0007669"/>
    <property type="project" value="InterPro"/>
</dbReference>
<organism evidence="2 3">
    <name type="scientific">Fonsecaea pedrosoi CBS 271.37</name>
    <dbReference type="NCBI Taxonomy" id="1442368"/>
    <lineage>
        <taxon>Eukaryota</taxon>
        <taxon>Fungi</taxon>
        <taxon>Dikarya</taxon>
        <taxon>Ascomycota</taxon>
        <taxon>Pezizomycotina</taxon>
        <taxon>Eurotiomycetes</taxon>
        <taxon>Chaetothyriomycetidae</taxon>
        <taxon>Chaetothyriales</taxon>
        <taxon>Herpotrichiellaceae</taxon>
        <taxon>Fonsecaea</taxon>
    </lineage>
</organism>
<dbReference type="HOGENOM" id="CLU_029940_1_0_1"/>
<dbReference type="Proteomes" id="UP000053029">
    <property type="component" value="Unassembled WGS sequence"/>
</dbReference>
<gene>
    <name evidence="2" type="ORF">Z517_00931</name>
</gene>
<protein>
    <recommendedName>
        <fullName evidence="1">NodB homology domain-containing protein</fullName>
    </recommendedName>
</protein>
<keyword evidence="3" id="KW-1185">Reference proteome</keyword>
<dbReference type="CDD" id="cd10938">
    <property type="entry name" value="CE4_HpPgdA_like"/>
    <property type="match status" value="1"/>
</dbReference>
<name>A0A0D2HM77_9EURO</name>
<evidence type="ECO:0000313" key="3">
    <source>
        <dbReference type="Proteomes" id="UP000053029"/>
    </source>
</evidence>
<dbReference type="PANTHER" id="PTHR47561:SF1">
    <property type="entry name" value="POLYSACCHARIDE DEACETYLASE FAMILY PROTEIN (AFU_ORTHOLOGUE AFUA_6G05030)"/>
    <property type="match status" value="1"/>
</dbReference>
<sequence>MKRVLVGYGIDLDAISGWINTRNGSPASPTDVSRGVFGATCGTDRLLRLWEKYNIRTTWFVPAHTAVSFPEAVRKVRDAGHEIALHGWTHEYVTTLGEDQQREVLRESIKVLTQLCGRKPKGWTAPGFEASRQTVQLLEEFGLEYDHSFMYHDALPYWLPYTPTWKETTMMAADRDGDGDPVAPSTWMEGMSELKPSSIVEIPANWHLDDWPPFQLNLKQASTHGFVDPYVVERMWKDQFDYYYREYDQFIFPISIHPQVSGKAHIMLMHERLINYINGHSGVEWCTMAEMNREFREGRLAGTTVCGGVPVTEAPGIMA</sequence>
<evidence type="ECO:0000313" key="2">
    <source>
        <dbReference type="EMBL" id="KIW85539.1"/>
    </source>
</evidence>
<dbReference type="STRING" id="1442368.A0A0D2HM77"/>
<dbReference type="InterPro" id="IPR037950">
    <property type="entry name" value="PgdA-like"/>
</dbReference>
<proteinExistence type="predicted"/>
<dbReference type="GO" id="GO:0005975">
    <property type="term" value="P:carbohydrate metabolic process"/>
    <property type="evidence" value="ECO:0007669"/>
    <property type="project" value="InterPro"/>
</dbReference>
<dbReference type="PROSITE" id="PS51677">
    <property type="entry name" value="NODB"/>
    <property type="match status" value="1"/>
</dbReference>
<dbReference type="GeneID" id="25300421"/>
<evidence type="ECO:0000259" key="1">
    <source>
        <dbReference type="PROSITE" id="PS51677"/>
    </source>
</evidence>
<dbReference type="Gene3D" id="3.20.20.370">
    <property type="entry name" value="Glycoside hydrolase/deacetylase"/>
    <property type="match status" value="1"/>
</dbReference>